<dbReference type="AlphaFoldDB" id="A0A2P6MJ77"/>
<dbReference type="OrthoDB" id="185406at2"/>
<dbReference type="Pfam" id="PF00583">
    <property type="entry name" value="Acetyltransf_1"/>
    <property type="match status" value="1"/>
</dbReference>
<organism evidence="2 3">
    <name type="scientific">Alkalicoccus urumqiensis</name>
    <name type="common">Bacillus urumqiensis</name>
    <dbReference type="NCBI Taxonomy" id="1548213"/>
    <lineage>
        <taxon>Bacteria</taxon>
        <taxon>Bacillati</taxon>
        <taxon>Bacillota</taxon>
        <taxon>Bacilli</taxon>
        <taxon>Bacillales</taxon>
        <taxon>Bacillaceae</taxon>
        <taxon>Alkalicoccus</taxon>
    </lineage>
</organism>
<dbReference type="Proteomes" id="UP000243650">
    <property type="component" value="Unassembled WGS sequence"/>
</dbReference>
<keyword evidence="3" id="KW-1185">Reference proteome</keyword>
<dbReference type="InterPro" id="IPR000182">
    <property type="entry name" value="GNAT_dom"/>
</dbReference>
<evidence type="ECO:0000313" key="3">
    <source>
        <dbReference type="Proteomes" id="UP000243650"/>
    </source>
</evidence>
<dbReference type="EMBL" id="PVNS01000004">
    <property type="protein sequence ID" value="PRO66332.1"/>
    <property type="molecule type" value="Genomic_DNA"/>
</dbReference>
<dbReference type="Gene3D" id="3.40.630.30">
    <property type="match status" value="1"/>
</dbReference>
<name>A0A2P6MJ77_ALKUR</name>
<dbReference type="InterPro" id="IPR016181">
    <property type="entry name" value="Acyl_CoA_acyltransferase"/>
</dbReference>
<accession>A0A2P6MJ77</accession>
<dbReference type="PROSITE" id="PS51186">
    <property type="entry name" value="GNAT"/>
    <property type="match status" value="1"/>
</dbReference>
<dbReference type="GO" id="GO:0016747">
    <property type="term" value="F:acyltransferase activity, transferring groups other than amino-acyl groups"/>
    <property type="evidence" value="ECO:0007669"/>
    <property type="project" value="InterPro"/>
</dbReference>
<dbReference type="CDD" id="cd04301">
    <property type="entry name" value="NAT_SF"/>
    <property type="match status" value="1"/>
</dbReference>
<reference evidence="2 3" key="1">
    <citation type="submission" date="2018-03" db="EMBL/GenBank/DDBJ databases">
        <title>Bacillus urumqiensis sp. nov., a moderately haloalkaliphilic bacterium isolated from a salt lake.</title>
        <authorList>
            <person name="Zhao B."/>
            <person name="Liao Z."/>
        </authorList>
    </citation>
    <scope>NUCLEOTIDE SEQUENCE [LARGE SCALE GENOMIC DNA]</scope>
    <source>
        <strain evidence="2 3">BZ-SZ-XJ18</strain>
    </source>
</reference>
<comment type="caution">
    <text evidence="2">The sequence shown here is derived from an EMBL/GenBank/DDBJ whole genome shotgun (WGS) entry which is preliminary data.</text>
</comment>
<evidence type="ECO:0000313" key="2">
    <source>
        <dbReference type="EMBL" id="PRO66332.1"/>
    </source>
</evidence>
<gene>
    <name evidence="2" type="ORF">C6I21_05885</name>
</gene>
<dbReference type="PANTHER" id="PTHR43072">
    <property type="entry name" value="N-ACETYLTRANSFERASE"/>
    <property type="match status" value="1"/>
</dbReference>
<protein>
    <submittedName>
        <fullName evidence="2">GNAT family N-acetyltransferase</fullName>
    </submittedName>
</protein>
<evidence type="ECO:0000259" key="1">
    <source>
        <dbReference type="PROSITE" id="PS51186"/>
    </source>
</evidence>
<feature type="domain" description="N-acetyltransferase" evidence="1">
    <location>
        <begin position="1"/>
        <end position="156"/>
    </location>
</feature>
<keyword evidence="2" id="KW-0808">Transferase</keyword>
<sequence length="156" mass="18300">MIFVKYIPVQLEKHEAVLTAFRRQALEESFGRSSHFQPETYLEWLAQKKRHFPEGFVLVQENDVFIGQLELAVSVYEQNMIGYVHLLYVIPEKRGTGTGRDMLQYAERLFLSHGLREYHLRVSLTNEAARGFYLHTGMEEIGVEENGTVMRMRKYL</sequence>
<dbReference type="SUPFAM" id="SSF55729">
    <property type="entry name" value="Acyl-CoA N-acyltransferases (Nat)"/>
    <property type="match status" value="1"/>
</dbReference>
<proteinExistence type="predicted"/>